<dbReference type="PANTHER" id="PTHR22950:SF698">
    <property type="entry name" value="AMINO ACID TRANSPORTER TRANSMEMBRANE DOMAIN-CONTAINING PROTEIN"/>
    <property type="match status" value="1"/>
</dbReference>
<dbReference type="InterPro" id="IPR013057">
    <property type="entry name" value="AA_transpt_TM"/>
</dbReference>
<keyword evidence="4 6" id="KW-1133">Transmembrane helix</keyword>
<evidence type="ECO:0000256" key="6">
    <source>
        <dbReference type="SAM" id="Phobius"/>
    </source>
</evidence>
<feature type="domain" description="Amino acid transporter transmembrane" evidence="7">
    <location>
        <begin position="15"/>
        <end position="180"/>
    </location>
</feature>
<evidence type="ECO:0000256" key="2">
    <source>
        <dbReference type="ARBA" id="ARBA00022692"/>
    </source>
</evidence>
<name>A0AAP0IPG4_9MAGN</name>
<comment type="subcellular location">
    <subcellularLocation>
        <location evidence="1">Membrane</location>
        <topology evidence="1">Multi-pass membrane protein</topology>
    </subcellularLocation>
</comment>
<dbReference type="Pfam" id="PF01490">
    <property type="entry name" value="Aa_trans"/>
    <property type="match status" value="1"/>
</dbReference>
<organism evidence="8 9">
    <name type="scientific">Stephania cephalantha</name>
    <dbReference type="NCBI Taxonomy" id="152367"/>
    <lineage>
        <taxon>Eukaryota</taxon>
        <taxon>Viridiplantae</taxon>
        <taxon>Streptophyta</taxon>
        <taxon>Embryophyta</taxon>
        <taxon>Tracheophyta</taxon>
        <taxon>Spermatophyta</taxon>
        <taxon>Magnoliopsida</taxon>
        <taxon>Ranunculales</taxon>
        <taxon>Menispermaceae</taxon>
        <taxon>Menispermoideae</taxon>
        <taxon>Cissampelideae</taxon>
        <taxon>Stephania</taxon>
    </lineage>
</organism>
<keyword evidence="2 6" id="KW-0812">Transmembrane</keyword>
<evidence type="ECO:0000259" key="7">
    <source>
        <dbReference type="Pfam" id="PF01490"/>
    </source>
</evidence>
<feature type="transmembrane region" description="Helical" evidence="6">
    <location>
        <begin position="159"/>
        <end position="181"/>
    </location>
</feature>
<evidence type="ECO:0000313" key="8">
    <source>
        <dbReference type="EMBL" id="KAK9119262.1"/>
    </source>
</evidence>
<dbReference type="EMBL" id="JBBNAG010000007">
    <property type="protein sequence ID" value="KAK9119262.1"/>
    <property type="molecule type" value="Genomic_DNA"/>
</dbReference>
<evidence type="ECO:0000256" key="5">
    <source>
        <dbReference type="ARBA" id="ARBA00023136"/>
    </source>
</evidence>
<reference evidence="8 9" key="1">
    <citation type="submission" date="2024-01" db="EMBL/GenBank/DDBJ databases">
        <title>Genome assemblies of Stephania.</title>
        <authorList>
            <person name="Yang L."/>
        </authorList>
    </citation>
    <scope>NUCLEOTIDE SEQUENCE [LARGE SCALE GENOMIC DNA]</scope>
    <source>
        <strain evidence="8">JXDWG</strain>
        <tissue evidence="8">Leaf</tissue>
    </source>
</reference>
<evidence type="ECO:0000256" key="4">
    <source>
        <dbReference type="ARBA" id="ARBA00022989"/>
    </source>
</evidence>
<dbReference type="GO" id="GO:0015179">
    <property type="term" value="F:L-amino acid transmembrane transporter activity"/>
    <property type="evidence" value="ECO:0007669"/>
    <property type="project" value="TreeGrafter"/>
</dbReference>
<proteinExistence type="predicted"/>
<evidence type="ECO:0000313" key="9">
    <source>
        <dbReference type="Proteomes" id="UP001419268"/>
    </source>
</evidence>
<protein>
    <recommendedName>
        <fullName evidence="7">Amino acid transporter transmembrane domain-containing protein</fullName>
    </recommendedName>
</protein>
<keyword evidence="9" id="KW-1185">Reference proteome</keyword>
<feature type="transmembrane region" description="Helical" evidence="6">
    <location>
        <begin position="46"/>
        <end position="66"/>
    </location>
</feature>
<accession>A0AAP0IPG4</accession>
<keyword evidence="3" id="KW-0813">Transport</keyword>
<sequence>MELGQVENHQHQSSQTTFMRTCFNGVNAMSGIGILSASYALSQGGWFGLIILFVMSVMCWYTGVLLGKCMNSHPLAKTYPDIGNIAFGYKGKVMVSLFLYCELYFILIELLILEGDNLYKLFPHMSIKLGNVKIQGRNGFIILAGLVILPTTWVRSLGLLAYISAGGVLSYIVLVVSVFCVGTNDRVGFHEGGQDVI</sequence>
<evidence type="ECO:0000256" key="1">
    <source>
        <dbReference type="ARBA" id="ARBA00004141"/>
    </source>
</evidence>
<dbReference type="AlphaFoldDB" id="A0AAP0IPG4"/>
<comment type="caution">
    <text evidence="8">The sequence shown here is derived from an EMBL/GenBank/DDBJ whole genome shotgun (WGS) entry which is preliminary data.</text>
</comment>
<keyword evidence="5 6" id="KW-0472">Membrane</keyword>
<dbReference type="Proteomes" id="UP001419268">
    <property type="component" value="Unassembled WGS sequence"/>
</dbReference>
<feature type="transmembrane region" description="Helical" evidence="6">
    <location>
        <begin position="93"/>
        <end position="113"/>
    </location>
</feature>
<keyword evidence="3" id="KW-0029">Amino-acid transport</keyword>
<dbReference type="GO" id="GO:0005774">
    <property type="term" value="C:vacuolar membrane"/>
    <property type="evidence" value="ECO:0007669"/>
    <property type="project" value="TreeGrafter"/>
</dbReference>
<dbReference type="PANTHER" id="PTHR22950">
    <property type="entry name" value="AMINO ACID TRANSPORTER"/>
    <property type="match status" value="1"/>
</dbReference>
<gene>
    <name evidence="8" type="ORF">Scep_017355</name>
</gene>
<evidence type="ECO:0000256" key="3">
    <source>
        <dbReference type="ARBA" id="ARBA00022970"/>
    </source>
</evidence>